<name>A0A3B0SI68_9ZZZZ</name>
<protein>
    <submittedName>
        <fullName evidence="1">Uncharacterized protein</fullName>
    </submittedName>
</protein>
<dbReference type="AlphaFoldDB" id="A0A3B0SI68"/>
<dbReference type="Gene3D" id="1.25.40.10">
    <property type="entry name" value="Tetratricopeptide repeat domain"/>
    <property type="match status" value="1"/>
</dbReference>
<dbReference type="EMBL" id="UOEH01000415">
    <property type="protein sequence ID" value="VAW03853.1"/>
    <property type="molecule type" value="Genomic_DNA"/>
</dbReference>
<dbReference type="InterPro" id="IPR011990">
    <property type="entry name" value="TPR-like_helical_dom_sf"/>
</dbReference>
<evidence type="ECO:0000313" key="1">
    <source>
        <dbReference type="EMBL" id="VAW03853.1"/>
    </source>
</evidence>
<proteinExistence type="predicted"/>
<accession>A0A3B0SI68</accession>
<organism evidence="1">
    <name type="scientific">hydrothermal vent metagenome</name>
    <dbReference type="NCBI Taxonomy" id="652676"/>
    <lineage>
        <taxon>unclassified sequences</taxon>
        <taxon>metagenomes</taxon>
        <taxon>ecological metagenomes</taxon>
    </lineage>
</organism>
<reference evidence="1" key="1">
    <citation type="submission" date="2018-06" db="EMBL/GenBank/DDBJ databases">
        <authorList>
            <person name="Zhirakovskaya E."/>
        </authorList>
    </citation>
    <scope>NUCLEOTIDE SEQUENCE</scope>
</reference>
<gene>
    <name evidence="1" type="ORF">MNBD_ALPHA05-249</name>
</gene>
<dbReference type="SUPFAM" id="SSF48452">
    <property type="entry name" value="TPR-like"/>
    <property type="match status" value="1"/>
</dbReference>
<sequence>MTAGETARAIQLLTKALTFEENSASPDARELLGLARQKNGQLAHAKAEYEEYLKRYPDGDGASRVRQRLSALLTAGKAAPPELRDGPATGAGKFVKRLTASLSQFYQRDESTITLEQPNLAPDPDTQVNRNALISGADITASISNDRVDASLRVSATHTKDFEDSSRGDFGTISALYSDIADRATRLATRIGRQTRSTGGVLGRFDGALVSFDATEKIRVNVVGGAPVIRSRDLFVDPSRRFVGASVDINQIVKGLDTTVYFIHQKVDDLIDRQAAGVEFRFVDNHHTAFGLIDYDTFYDTLNLALFNGSWRLEDETTFNVAFDYRYSPALMTIDALQGQGVETISDLRSLFSDGDLYFLAEAHAARTTSGSFTVSRPVTEKFQANGGITFSNMAPTIDAGGVQGQLGTGVDVFYSAQILGTSLLTEGDLMMFGVRLDDTSTAQRYVIDLNTRYPFSRKFRVSPRLRISQRNSKTVDQTQFTVKPSVRINYIPKRLFQLELEAGGEWTQTNNVLDTEYVKGYFLIGGYRLDF</sequence>